<keyword evidence="2" id="KW-0812">Transmembrane</keyword>
<keyword evidence="1" id="KW-0720">Serine protease</keyword>
<name>A0ABS3E0Y6_9BACI</name>
<gene>
    <name evidence="3" type="ORF">JF544_18510</name>
</gene>
<feature type="transmembrane region" description="Helical" evidence="2">
    <location>
        <begin position="56"/>
        <end position="77"/>
    </location>
</feature>
<proteinExistence type="predicted"/>
<accession>A0ABS3E0Y6</accession>
<dbReference type="PANTHER" id="PTHR22939:SF129">
    <property type="entry name" value="SERINE PROTEASE HTRA2, MITOCHONDRIAL"/>
    <property type="match status" value="1"/>
</dbReference>
<keyword evidence="4" id="KW-1185">Reference proteome</keyword>
<reference evidence="3 4" key="1">
    <citation type="submission" date="2020-12" db="EMBL/GenBank/DDBJ databases">
        <title>Oil enriched cultivation method for isolating marine PHA-producing bacteria.</title>
        <authorList>
            <person name="Zheng W."/>
            <person name="Yu S."/>
            <person name="Huang Y."/>
        </authorList>
    </citation>
    <scope>NUCLEOTIDE SEQUENCE [LARGE SCALE GENOMIC DNA]</scope>
    <source>
        <strain evidence="3 4">SY-2-6</strain>
    </source>
</reference>
<sequence>MSDQDEKKRDIIDEDLYEEIDEEELYDLVQEEKRKALERDREEREQRREKRPFPRWIFWLIAGVMVVNVTAALPNTFSIPAVDFLMTSARLSNDETIQTYKEAVVVVEAGQSKGTGFAVSEDGTILTNHHVIEGEKRIAVAFPEQGLFSAEVQAVYPEVDLAVLQADGEEGFPHLDLAASTRFQRDEHVYFIGNPLRFSGIANQGNVLGYTDVSGMEQEVLMLDAPIYRGNSGSPVINGEGDVIAVVYATMNDEDEGRVGLAVPIDYYYEQSGEAP</sequence>
<keyword evidence="1" id="KW-0378">Hydrolase</keyword>
<evidence type="ECO:0000313" key="3">
    <source>
        <dbReference type="EMBL" id="MBN8237242.1"/>
    </source>
</evidence>
<evidence type="ECO:0000313" key="4">
    <source>
        <dbReference type="Proteomes" id="UP000663970"/>
    </source>
</evidence>
<dbReference type="Proteomes" id="UP000663970">
    <property type="component" value="Unassembled WGS sequence"/>
</dbReference>
<evidence type="ECO:0000256" key="2">
    <source>
        <dbReference type="SAM" id="Phobius"/>
    </source>
</evidence>
<dbReference type="PRINTS" id="PR00834">
    <property type="entry name" value="PROTEASES2C"/>
</dbReference>
<keyword evidence="1" id="KW-0645">Protease</keyword>
<dbReference type="Gene3D" id="2.40.10.120">
    <property type="match status" value="1"/>
</dbReference>
<dbReference type="RefSeq" id="WP_206936046.1">
    <property type="nucleotide sequence ID" value="NZ_JAEKJY010000008.1"/>
</dbReference>
<evidence type="ECO:0000256" key="1">
    <source>
        <dbReference type="ARBA" id="ARBA00022825"/>
    </source>
</evidence>
<keyword evidence="2" id="KW-0472">Membrane</keyword>
<dbReference type="SUPFAM" id="SSF50494">
    <property type="entry name" value="Trypsin-like serine proteases"/>
    <property type="match status" value="1"/>
</dbReference>
<dbReference type="PANTHER" id="PTHR22939">
    <property type="entry name" value="SERINE PROTEASE FAMILY S1C HTRA-RELATED"/>
    <property type="match status" value="1"/>
</dbReference>
<dbReference type="InterPro" id="IPR001940">
    <property type="entry name" value="Peptidase_S1C"/>
</dbReference>
<comment type="caution">
    <text evidence="3">The sequence shown here is derived from an EMBL/GenBank/DDBJ whole genome shotgun (WGS) entry which is preliminary data.</text>
</comment>
<dbReference type="EMBL" id="JAEKJY010000008">
    <property type="protein sequence ID" value="MBN8237242.1"/>
    <property type="molecule type" value="Genomic_DNA"/>
</dbReference>
<dbReference type="InterPro" id="IPR009003">
    <property type="entry name" value="Peptidase_S1_PA"/>
</dbReference>
<dbReference type="Pfam" id="PF13365">
    <property type="entry name" value="Trypsin_2"/>
    <property type="match status" value="1"/>
</dbReference>
<protein>
    <submittedName>
        <fullName evidence="3">Trypsin-like peptidase domain-containing protein</fullName>
    </submittedName>
</protein>
<keyword evidence="2" id="KW-1133">Transmembrane helix</keyword>
<organism evidence="3 4">
    <name type="scientific">Halobacillus kuroshimensis</name>
    <dbReference type="NCBI Taxonomy" id="302481"/>
    <lineage>
        <taxon>Bacteria</taxon>
        <taxon>Bacillati</taxon>
        <taxon>Bacillota</taxon>
        <taxon>Bacilli</taxon>
        <taxon>Bacillales</taxon>
        <taxon>Bacillaceae</taxon>
        <taxon>Halobacillus</taxon>
    </lineage>
</organism>